<dbReference type="InterPro" id="IPR001623">
    <property type="entry name" value="DnaJ_domain"/>
</dbReference>
<dbReference type="EMBL" id="CAUYUJ010016082">
    <property type="protein sequence ID" value="CAK0861651.1"/>
    <property type="molecule type" value="Genomic_DNA"/>
</dbReference>
<organism evidence="2 3">
    <name type="scientific">Prorocentrum cordatum</name>
    <dbReference type="NCBI Taxonomy" id="2364126"/>
    <lineage>
        <taxon>Eukaryota</taxon>
        <taxon>Sar</taxon>
        <taxon>Alveolata</taxon>
        <taxon>Dinophyceae</taxon>
        <taxon>Prorocentrales</taxon>
        <taxon>Prorocentraceae</taxon>
        <taxon>Prorocentrum</taxon>
    </lineage>
</organism>
<dbReference type="Gene3D" id="1.10.287.110">
    <property type="entry name" value="DnaJ domain"/>
    <property type="match status" value="1"/>
</dbReference>
<evidence type="ECO:0000256" key="1">
    <source>
        <dbReference type="SAM" id="MobiDB-lite"/>
    </source>
</evidence>
<keyword evidence="3" id="KW-1185">Reference proteome</keyword>
<comment type="caution">
    <text evidence="2">The sequence shown here is derived from an EMBL/GenBank/DDBJ whole genome shotgun (WGS) entry which is preliminary data.</text>
</comment>
<accession>A0ABN9UNZ8</accession>
<sequence length="183" mass="18652">MWPPARAAARGSGMPLALGFPVGEPLVARAARGAAGLPAGVVADTEVAACLELFGLPEGADAASLRARYLELAKELHPDSAPGRRGSDASRAFDPGASSASTDAPPALTWPPSSACSAATAYCPPGAPPGRRGGGSRTGFGSCARTTRTARTRSRDAPARPACRAPPARPECRRRRWESGAPL</sequence>
<evidence type="ECO:0000313" key="2">
    <source>
        <dbReference type="EMBL" id="CAK0861651.1"/>
    </source>
</evidence>
<reference evidence="2" key="1">
    <citation type="submission" date="2023-10" db="EMBL/GenBank/DDBJ databases">
        <authorList>
            <person name="Chen Y."/>
            <person name="Shah S."/>
            <person name="Dougan E. K."/>
            <person name="Thang M."/>
            <person name="Chan C."/>
        </authorList>
    </citation>
    <scope>NUCLEOTIDE SEQUENCE [LARGE SCALE GENOMIC DNA]</scope>
</reference>
<evidence type="ECO:0008006" key="4">
    <source>
        <dbReference type="Google" id="ProtNLM"/>
    </source>
</evidence>
<protein>
    <recommendedName>
        <fullName evidence="4">J domain-containing protein</fullName>
    </recommendedName>
</protein>
<dbReference type="Proteomes" id="UP001189429">
    <property type="component" value="Unassembled WGS sequence"/>
</dbReference>
<proteinExistence type="predicted"/>
<evidence type="ECO:0000313" key="3">
    <source>
        <dbReference type="Proteomes" id="UP001189429"/>
    </source>
</evidence>
<feature type="region of interest" description="Disordered" evidence="1">
    <location>
        <begin position="78"/>
        <end position="183"/>
    </location>
</feature>
<dbReference type="InterPro" id="IPR036869">
    <property type="entry name" value="J_dom_sf"/>
</dbReference>
<dbReference type="CDD" id="cd06257">
    <property type="entry name" value="DnaJ"/>
    <property type="match status" value="1"/>
</dbReference>
<name>A0ABN9UNZ8_9DINO</name>
<feature type="compositionally biased region" description="Low complexity" evidence="1">
    <location>
        <begin position="139"/>
        <end position="149"/>
    </location>
</feature>
<gene>
    <name evidence="2" type="ORF">PCOR1329_LOCUS50264</name>
</gene>
<dbReference type="SUPFAM" id="SSF46565">
    <property type="entry name" value="Chaperone J-domain"/>
    <property type="match status" value="1"/>
</dbReference>